<dbReference type="Proteomes" id="UP001150904">
    <property type="component" value="Unassembled WGS sequence"/>
</dbReference>
<evidence type="ECO:0000256" key="1">
    <source>
        <dbReference type="SAM" id="MobiDB-lite"/>
    </source>
</evidence>
<keyword evidence="3" id="KW-1185">Reference proteome</keyword>
<reference evidence="2" key="2">
    <citation type="journal article" date="2023" name="IMA Fungus">
        <title>Comparative genomic study of the Penicillium genus elucidates a diverse pangenome and 15 lateral gene transfer events.</title>
        <authorList>
            <person name="Petersen C."/>
            <person name="Sorensen T."/>
            <person name="Nielsen M.R."/>
            <person name="Sondergaard T.E."/>
            <person name="Sorensen J.L."/>
            <person name="Fitzpatrick D.A."/>
            <person name="Frisvad J.C."/>
            <person name="Nielsen K.L."/>
        </authorList>
    </citation>
    <scope>NUCLEOTIDE SEQUENCE</scope>
    <source>
        <strain evidence="2">IBT 15544</strain>
    </source>
</reference>
<feature type="region of interest" description="Disordered" evidence="1">
    <location>
        <begin position="63"/>
        <end position="84"/>
    </location>
</feature>
<accession>A0A9W9M679</accession>
<name>A0A9W9M679_9EURO</name>
<dbReference type="AlphaFoldDB" id="A0A9W9M679"/>
<comment type="caution">
    <text evidence="2">The sequence shown here is derived from an EMBL/GenBank/DDBJ whole genome shotgun (WGS) entry which is preliminary data.</text>
</comment>
<evidence type="ECO:0000313" key="3">
    <source>
        <dbReference type="Proteomes" id="UP001150904"/>
    </source>
</evidence>
<organism evidence="2 3">
    <name type="scientific">Penicillium cinerascens</name>
    <dbReference type="NCBI Taxonomy" id="70096"/>
    <lineage>
        <taxon>Eukaryota</taxon>
        <taxon>Fungi</taxon>
        <taxon>Dikarya</taxon>
        <taxon>Ascomycota</taxon>
        <taxon>Pezizomycotina</taxon>
        <taxon>Eurotiomycetes</taxon>
        <taxon>Eurotiomycetidae</taxon>
        <taxon>Eurotiales</taxon>
        <taxon>Aspergillaceae</taxon>
        <taxon>Penicillium</taxon>
    </lineage>
</organism>
<feature type="compositionally biased region" description="Polar residues" evidence="1">
    <location>
        <begin position="63"/>
        <end position="74"/>
    </location>
</feature>
<dbReference type="RefSeq" id="XP_058304216.1">
    <property type="nucleotide sequence ID" value="XM_058457317.1"/>
</dbReference>
<dbReference type="EMBL" id="JAPQKR010000016">
    <property type="protein sequence ID" value="KAJ5191276.1"/>
    <property type="molecule type" value="Genomic_DNA"/>
</dbReference>
<gene>
    <name evidence="2" type="ORF">N7498_010261</name>
</gene>
<protein>
    <submittedName>
        <fullName evidence="2">Uncharacterized protein</fullName>
    </submittedName>
</protein>
<dbReference type="GeneID" id="83184618"/>
<reference evidence="2" key="1">
    <citation type="submission" date="2022-12" db="EMBL/GenBank/DDBJ databases">
        <authorList>
            <person name="Petersen C."/>
        </authorList>
    </citation>
    <scope>NUCLEOTIDE SEQUENCE</scope>
    <source>
        <strain evidence="2">IBT 15544</strain>
    </source>
</reference>
<proteinExistence type="predicted"/>
<evidence type="ECO:0000313" key="2">
    <source>
        <dbReference type="EMBL" id="KAJ5191276.1"/>
    </source>
</evidence>
<sequence length="161" mass="18017">MVWLAVVVKDGLTDVTGVVRGDESWAVVVRRKMEMDTLASNIARLVTLDNWFTLVLSVRNMASTTSRPQHTSTGLKPKKPKKASTRHTIRSIASIILISLTIAKSATNALPNITNTLPPHNGSNNFFQRAAAPPYPDPLRIQRRLRLGVQMRRWKVRLGLR</sequence>